<gene>
    <name evidence="1" type="ORF">GMARGA_LOCUS39290</name>
</gene>
<name>A0ABN7X8T4_GIGMA</name>
<organism evidence="1 2">
    <name type="scientific">Gigaspora margarita</name>
    <dbReference type="NCBI Taxonomy" id="4874"/>
    <lineage>
        <taxon>Eukaryota</taxon>
        <taxon>Fungi</taxon>
        <taxon>Fungi incertae sedis</taxon>
        <taxon>Mucoromycota</taxon>
        <taxon>Glomeromycotina</taxon>
        <taxon>Glomeromycetes</taxon>
        <taxon>Diversisporales</taxon>
        <taxon>Gigasporaceae</taxon>
        <taxon>Gigaspora</taxon>
    </lineage>
</organism>
<dbReference type="Proteomes" id="UP000789901">
    <property type="component" value="Unassembled WGS sequence"/>
</dbReference>
<accession>A0ABN7X8T4</accession>
<evidence type="ECO:0000313" key="2">
    <source>
        <dbReference type="Proteomes" id="UP000789901"/>
    </source>
</evidence>
<reference evidence="1 2" key="1">
    <citation type="submission" date="2021-06" db="EMBL/GenBank/DDBJ databases">
        <authorList>
            <person name="Kallberg Y."/>
            <person name="Tangrot J."/>
            <person name="Rosling A."/>
        </authorList>
    </citation>
    <scope>NUCLEOTIDE SEQUENCE [LARGE SCALE GENOMIC DNA]</scope>
    <source>
        <strain evidence="1 2">120-4 pot B 10/14</strain>
    </source>
</reference>
<sequence length="201" mass="22570">LPWDNHLWQNIVSNAKISLSAYVVVVGTWWSLSEGILDEPYITKNNAMIDPNDICLENASKCGSCWQNRIFGMEMSHITVVEIATAAKNIYKGKTYWTVIKETMNLAGFNSGSNVYKTLLECFPNDKSVPATRLSMKCANLVKIWLVRNHLVGLSVAISDNLACLNLSSNYPSWCMNNIKFSNEFEGVKNTINILANYYAN</sequence>
<dbReference type="EMBL" id="CAJVQB010092937">
    <property type="protein sequence ID" value="CAG8848649.1"/>
    <property type="molecule type" value="Genomic_DNA"/>
</dbReference>
<evidence type="ECO:0000313" key="1">
    <source>
        <dbReference type="EMBL" id="CAG8848649.1"/>
    </source>
</evidence>
<comment type="caution">
    <text evidence="1">The sequence shown here is derived from an EMBL/GenBank/DDBJ whole genome shotgun (WGS) entry which is preliminary data.</text>
</comment>
<feature type="non-terminal residue" evidence="1">
    <location>
        <position position="1"/>
    </location>
</feature>
<proteinExistence type="predicted"/>
<protein>
    <submittedName>
        <fullName evidence="1">45359_t:CDS:1</fullName>
    </submittedName>
</protein>
<keyword evidence="2" id="KW-1185">Reference proteome</keyword>